<reference evidence="2 3" key="1">
    <citation type="submission" date="2018-03" db="EMBL/GenBank/DDBJ databases">
        <authorList>
            <person name="Keele B.F."/>
        </authorList>
    </citation>
    <scope>NUCLEOTIDE SEQUENCE [LARGE SCALE GENOMIC DNA]</scope>
    <source>
        <strain evidence="2 3">CeCT 8812</strain>
    </source>
</reference>
<dbReference type="GO" id="GO:0004674">
    <property type="term" value="F:protein serine/threonine kinase activity"/>
    <property type="evidence" value="ECO:0007669"/>
    <property type="project" value="UniProtKB-EC"/>
</dbReference>
<dbReference type="RefSeq" id="WP_108782086.1">
    <property type="nucleotide sequence ID" value="NZ_OMKW01000002.1"/>
</dbReference>
<dbReference type="Gene3D" id="3.90.1580.10">
    <property type="entry name" value="paralog of FGE (formylglycine-generating enzyme)"/>
    <property type="match status" value="1"/>
</dbReference>
<evidence type="ECO:0000313" key="2">
    <source>
        <dbReference type="EMBL" id="SPF29383.1"/>
    </source>
</evidence>
<dbReference type="InterPro" id="IPR016187">
    <property type="entry name" value="CTDL_fold"/>
</dbReference>
<dbReference type="PANTHER" id="PTHR23150:SF35">
    <property type="entry name" value="BLL6746 PROTEIN"/>
    <property type="match status" value="1"/>
</dbReference>
<dbReference type="InterPro" id="IPR005532">
    <property type="entry name" value="SUMF_dom"/>
</dbReference>
<keyword evidence="3" id="KW-1185">Reference proteome</keyword>
<name>A0A2R8AAY1_9RHOB</name>
<dbReference type="Proteomes" id="UP000244932">
    <property type="component" value="Unassembled WGS sequence"/>
</dbReference>
<dbReference type="PANTHER" id="PTHR23150">
    <property type="entry name" value="SULFATASE MODIFYING FACTOR 1, 2"/>
    <property type="match status" value="1"/>
</dbReference>
<dbReference type="InterPro" id="IPR042095">
    <property type="entry name" value="SUMF_sf"/>
</dbReference>
<evidence type="ECO:0000259" key="1">
    <source>
        <dbReference type="Pfam" id="PF03781"/>
    </source>
</evidence>
<dbReference type="SUPFAM" id="SSF56436">
    <property type="entry name" value="C-type lectin-like"/>
    <property type="match status" value="1"/>
</dbReference>
<dbReference type="Pfam" id="PF03781">
    <property type="entry name" value="FGE-sulfatase"/>
    <property type="match status" value="1"/>
</dbReference>
<accession>A0A2R8AAY1</accession>
<sequence>MLKTFIFTGLLAGSSMVTTSIVAQSQDFLLRNVPFDANVRVNGAAAQGEYDEGRSWFRFSQTLNVGDEIIVEAPLFADLFQRAEFTLSADDINSRGQRLDARTYLAEGVNPADSYGVPFTDCAECPPMVIVAGGSLPGAPLGAEPIAPFAIGQGEVTFDAWSRCVAEGGCNRYRPADDGFGTSGLPVINVSHADAVAFTDWLSSLDPAFNYRLPTGEEWEFAARGGTDTVYWTGNDVGYGIGNYDAFATRPVMSFAANAYDLFDVSGNVWEWTADCWEPAAQDGTDCNWFTQRGGSWSMRAEALRVENRRGAHEDWRHPTVGFRVVRTFPMPSGS</sequence>
<feature type="domain" description="Sulfatase-modifying factor enzyme-like" evidence="1">
    <location>
        <begin position="140"/>
        <end position="327"/>
    </location>
</feature>
<dbReference type="GO" id="GO:0120147">
    <property type="term" value="F:formylglycine-generating oxidase activity"/>
    <property type="evidence" value="ECO:0007669"/>
    <property type="project" value="TreeGrafter"/>
</dbReference>
<dbReference type="AlphaFoldDB" id="A0A2R8AAY1"/>
<keyword evidence="2" id="KW-0418">Kinase</keyword>
<protein>
    <submittedName>
        <fullName evidence="2">Serine/threonine-protein kinase pkn1</fullName>
        <ecNumber evidence="2">2.7.11.1</ecNumber>
    </submittedName>
</protein>
<organism evidence="2 3">
    <name type="scientific">Pontivivens insulae</name>
    <dbReference type="NCBI Taxonomy" id="1639689"/>
    <lineage>
        <taxon>Bacteria</taxon>
        <taxon>Pseudomonadati</taxon>
        <taxon>Pseudomonadota</taxon>
        <taxon>Alphaproteobacteria</taxon>
        <taxon>Rhodobacterales</taxon>
        <taxon>Paracoccaceae</taxon>
        <taxon>Pontivivens</taxon>
    </lineage>
</organism>
<proteinExistence type="predicted"/>
<dbReference type="OrthoDB" id="9768004at2"/>
<dbReference type="InterPro" id="IPR051043">
    <property type="entry name" value="Sulfatase_Mod_Factor_Kinase"/>
</dbReference>
<dbReference type="EMBL" id="OMKW01000002">
    <property type="protein sequence ID" value="SPF29383.1"/>
    <property type="molecule type" value="Genomic_DNA"/>
</dbReference>
<evidence type="ECO:0000313" key="3">
    <source>
        <dbReference type="Proteomes" id="UP000244932"/>
    </source>
</evidence>
<dbReference type="EC" id="2.7.11.1" evidence="2"/>
<gene>
    <name evidence="2" type="primary">pkn1</name>
    <name evidence="2" type="ORF">POI8812_01691</name>
</gene>
<keyword evidence="2" id="KW-0808">Transferase</keyword>